<dbReference type="RefSeq" id="WP_039385006.1">
    <property type="nucleotide sequence ID" value="NZ_CP083448.1"/>
</dbReference>
<keyword evidence="3" id="KW-1185">Reference proteome</keyword>
<sequence length="76" mass="7902">MSKLVTGVALGTSGGTILNGVLTSLSPDEWSAIGVLAGIAGIIITGLINWYFKRKVANAQVKALEKYGPAVKVEED</sequence>
<feature type="transmembrane region" description="Helical" evidence="1">
    <location>
        <begin position="30"/>
        <end position="52"/>
    </location>
</feature>
<proteinExistence type="predicted"/>
<protein>
    <submittedName>
        <fullName evidence="2">Class II holin family protein</fullName>
    </submittedName>
</protein>
<accession>A0ABS1Z0D3</accession>
<comment type="caution">
    <text evidence="2">The sequence shown here is derived from an EMBL/GenBank/DDBJ whole genome shotgun (WGS) entry which is preliminary data.</text>
</comment>
<dbReference type="Proteomes" id="UP000809137">
    <property type="component" value="Unassembled WGS sequence"/>
</dbReference>
<name>A0ABS1Z0D3_9GAMM</name>
<reference evidence="2 3" key="1">
    <citation type="submission" date="2021-01" db="EMBL/GenBank/DDBJ databases">
        <title>Complete genome sequence of Pantoea eucrina OB49, a heavy metal tolerant bacterium with PGPR potential isolated from wheat in Algeria.</title>
        <authorList>
            <person name="Lekired A."/>
            <person name="Ouzari I.H."/>
        </authorList>
    </citation>
    <scope>NUCLEOTIDE SEQUENCE [LARGE SCALE GENOMIC DNA]</scope>
    <source>
        <strain evidence="2 3">OB49</strain>
    </source>
</reference>
<evidence type="ECO:0000256" key="1">
    <source>
        <dbReference type="SAM" id="Phobius"/>
    </source>
</evidence>
<keyword evidence="1" id="KW-1133">Transmembrane helix</keyword>
<dbReference type="EMBL" id="JAFCXS010000001">
    <property type="protein sequence ID" value="MBM0745856.1"/>
    <property type="molecule type" value="Genomic_DNA"/>
</dbReference>
<keyword evidence="1" id="KW-0812">Transmembrane</keyword>
<evidence type="ECO:0000313" key="2">
    <source>
        <dbReference type="EMBL" id="MBM0745856.1"/>
    </source>
</evidence>
<evidence type="ECO:0000313" key="3">
    <source>
        <dbReference type="Proteomes" id="UP000809137"/>
    </source>
</evidence>
<dbReference type="InterPro" id="IPR007054">
    <property type="entry name" value="Lysis_S"/>
</dbReference>
<gene>
    <name evidence="2" type="ORF">JJB79_00250</name>
</gene>
<organism evidence="2 3">
    <name type="scientific">Pantoea eucrina</name>
    <dbReference type="NCBI Taxonomy" id="472693"/>
    <lineage>
        <taxon>Bacteria</taxon>
        <taxon>Pseudomonadati</taxon>
        <taxon>Pseudomonadota</taxon>
        <taxon>Gammaproteobacteria</taxon>
        <taxon>Enterobacterales</taxon>
        <taxon>Erwiniaceae</taxon>
        <taxon>Pantoea</taxon>
    </lineage>
</organism>
<dbReference type="Pfam" id="PF04971">
    <property type="entry name" value="Phage_holin_2_1"/>
    <property type="match status" value="1"/>
</dbReference>
<dbReference type="GeneID" id="84691551"/>
<keyword evidence="1" id="KW-0472">Membrane</keyword>